<dbReference type="CDD" id="cd06261">
    <property type="entry name" value="TM_PBP2"/>
    <property type="match status" value="1"/>
</dbReference>
<feature type="domain" description="ABC transmembrane type-1" evidence="10">
    <location>
        <begin position="79"/>
        <end position="291"/>
    </location>
</feature>
<dbReference type="PROSITE" id="PS50928">
    <property type="entry name" value="ABC_TM1"/>
    <property type="match status" value="1"/>
</dbReference>
<feature type="transmembrane region" description="Helical" evidence="8">
    <location>
        <begin position="127"/>
        <end position="148"/>
    </location>
</feature>
<dbReference type="SUPFAM" id="SSF161098">
    <property type="entry name" value="MetI-like"/>
    <property type="match status" value="1"/>
</dbReference>
<evidence type="ECO:0000256" key="5">
    <source>
        <dbReference type="ARBA" id="ARBA00022692"/>
    </source>
</evidence>
<dbReference type="Pfam" id="PF00528">
    <property type="entry name" value="BPD_transp_1"/>
    <property type="match status" value="1"/>
</dbReference>
<gene>
    <name evidence="11" type="ORF">AB6A68_12835</name>
</gene>
<keyword evidence="5 8" id="KW-0812">Transmembrane</keyword>
<evidence type="ECO:0000313" key="11">
    <source>
        <dbReference type="EMBL" id="MEX6430711.1"/>
    </source>
</evidence>
<feature type="transmembrane region" description="Helical" evidence="8">
    <location>
        <begin position="270"/>
        <end position="291"/>
    </location>
</feature>
<accession>A0ABV3Y559</accession>
<proteinExistence type="inferred from homology"/>
<evidence type="ECO:0000256" key="3">
    <source>
        <dbReference type="ARBA" id="ARBA00022448"/>
    </source>
</evidence>
<keyword evidence="7 8" id="KW-0472">Membrane</keyword>
<dbReference type="InterPro" id="IPR035906">
    <property type="entry name" value="MetI-like_sf"/>
</dbReference>
<dbReference type="Gene3D" id="1.10.3720.10">
    <property type="entry name" value="MetI-like"/>
    <property type="match status" value="1"/>
</dbReference>
<evidence type="ECO:0000256" key="7">
    <source>
        <dbReference type="ARBA" id="ARBA00023136"/>
    </source>
</evidence>
<evidence type="ECO:0000256" key="9">
    <source>
        <dbReference type="SAM" id="MobiDB-lite"/>
    </source>
</evidence>
<keyword evidence="6 8" id="KW-1133">Transmembrane helix</keyword>
<feature type="transmembrane region" description="Helical" evidence="8">
    <location>
        <begin position="32"/>
        <end position="55"/>
    </location>
</feature>
<comment type="similarity">
    <text evidence="2">Belongs to the binding-protein-dependent transport system permease family. CysTW subfamily.</text>
</comment>
<reference evidence="11 12" key="1">
    <citation type="submission" date="2024-07" db="EMBL/GenBank/DDBJ databases">
        <title>Draft Genome Sequence of Ferrimicrobium acidiphilum Strain YE2023, Isolated from a Pulp of Bioleach Reactor.</title>
        <authorList>
            <person name="Elkina Y.A."/>
            <person name="Bulaeva A.G."/>
            <person name="Beletsky A.V."/>
            <person name="Mardanov A.V."/>
        </authorList>
    </citation>
    <scope>NUCLEOTIDE SEQUENCE [LARGE SCALE GENOMIC DNA]</scope>
    <source>
        <strain evidence="11 12">YE2023</strain>
    </source>
</reference>
<dbReference type="PANTHER" id="PTHR42929">
    <property type="entry name" value="INNER MEMBRANE ABC TRANSPORTER PERMEASE PROTEIN YDCU-RELATED-RELATED"/>
    <property type="match status" value="1"/>
</dbReference>
<comment type="caution">
    <text evidence="11">The sequence shown here is derived from an EMBL/GenBank/DDBJ whole genome shotgun (WGS) entry which is preliminary data.</text>
</comment>
<evidence type="ECO:0000313" key="12">
    <source>
        <dbReference type="Proteomes" id="UP001560267"/>
    </source>
</evidence>
<name>A0ABV3Y559_9ACTN</name>
<evidence type="ECO:0000256" key="1">
    <source>
        <dbReference type="ARBA" id="ARBA00004651"/>
    </source>
</evidence>
<dbReference type="InterPro" id="IPR000515">
    <property type="entry name" value="MetI-like"/>
</dbReference>
<feature type="transmembrane region" description="Helical" evidence="8">
    <location>
        <begin position="209"/>
        <end position="231"/>
    </location>
</feature>
<evidence type="ECO:0000256" key="8">
    <source>
        <dbReference type="RuleBase" id="RU363032"/>
    </source>
</evidence>
<dbReference type="PANTHER" id="PTHR42929:SF1">
    <property type="entry name" value="INNER MEMBRANE ABC TRANSPORTER PERMEASE PROTEIN YDCU-RELATED"/>
    <property type="match status" value="1"/>
</dbReference>
<organism evidence="11 12">
    <name type="scientific">Ferrimicrobium acidiphilum</name>
    <dbReference type="NCBI Taxonomy" id="121039"/>
    <lineage>
        <taxon>Bacteria</taxon>
        <taxon>Bacillati</taxon>
        <taxon>Actinomycetota</taxon>
        <taxon>Acidimicrobiia</taxon>
        <taxon>Acidimicrobiales</taxon>
        <taxon>Acidimicrobiaceae</taxon>
        <taxon>Ferrimicrobium</taxon>
    </lineage>
</organism>
<comment type="subcellular location">
    <subcellularLocation>
        <location evidence="1 8">Cell membrane</location>
        <topology evidence="1 8">Multi-pass membrane protein</topology>
    </subcellularLocation>
</comment>
<evidence type="ECO:0000259" key="10">
    <source>
        <dbReference type="PROSITE" id="PS50928"/>
    </source>
</evidence>
<keyword evidence="12" id="KW-1185">Reference proteome</keyword>
<keyword evidence="3 8" id="KW-0813">Transport</keyword>
<keyword evidence="4" id="KW-1003">Cell membrane</keyword>
<feature type="transmembrane region" description="Helical" evidence="8">
    <location>
        <begin position="85"/>
        <end position="106"/>
    </location>
</feature>
<feature type="transmembrane region" description="Helical" evidence="8">
    <location>
        <begin position="160"/>
        <end position="188"/>
    </location>
</feature>
<dbReference type="EMBL" id="JBFSHR010000074">
    <property type="protein sequence ID" value="MEX6430711.1"/>
    <property type="molecule type" value="Genomic_DNA"/>
</dbReference>
<sequence length="301" mass="31753">MLVTLTPKREESSPSSPPRSQRGHEFWRYGGVVPYLAFMALFLLIPAFSVLIGAFESNDGALTFSNLRIALSGPYLQSFVTSFELSVGSTVIAVVVGFVSALAVAATRGRPRALVQSSSSVLANTGGVPLAFAFIATIGNFGVVTKILSGMGLNIYAHGFSLYSVVGLIIVYQYFLIPVMILVMLGPIQNLRPAWVEAARTLGASKLRFWWSVGLPILSPALLSGTVVLFADAFAAYATAEALTSGTLPLVPIQIGSLISGNVAAGEANLGNALGLGMIVVVALAATVYVLSQRRASRWLR</sequence>
<evidence type="ECO:0000256" key="4">
    <source>
        <dbReference type="ARBA" id="ARBA00022475"/>
    </source>
</evidence>
<feature type="region of interest" description="Disordered" evidence="9">
    <location>
        <begin position="1"/>
        <end position="22"/>
    </location>
</feature>
<evidence type="ECO:0000256" key="2">
    <source>
        <dbReference type="ARBA" id="ARBA00007069"/>
    </source>
</evidence>
<protein>
    <submittedName>
        <fullName evidence="11">ABC transporter permease</fullName>
    </submittedName>
</protein>
<dbReference type="Proteomes" id="UP001560267">
    <property type="component" value="Unassembled WGS sequence"/>
</dbReference>
<evidence type="ECO:0000256" key="6">
    <source>
        <dbReference type="ARBA" id="ARBA00022989"/>
    </source>
</evidence>